<dbReference type="RefSeq" id="WP_378737844.1">
    <property type="nucleotide sequence ID" value="NZ_CBDRIY010000020.1"/>
</dbReference>
<keyword evidence="1" id="KW-0812">Transmembrane</keyword>
<feature type="transmembrane region" description="Helical" evidence="1">
    <location>
        <begin position="47"/>
        <end position="66"/>
    </location>
</feature>
<keyword evidence="4" id="KW-1185">Reference proteome</keyword>
<evidence type="ECO:0000256" key="1">
    <source>
        <dbReference type="SAM" id="Phobius"/>
    </source>
</evidence>
<keyword evidence="2" id="KW-0732">Signal</keyword>
<accession>A0A975LAD6</accession>
<feature type="signal peptide" evidence="2">
    <location>
        <begin position="1"/>
        <end position="31"/>
    </location>
</feature>
<name>A0A975LAD6_9ACTN</name>
<sequence length="70" mass="6860">MTSVRRRVSVLLLSVLTASTVLGFAVAPAQAAATPAVGAPSSSGGLLGGLGLFGDGGLVTVFIGNYQINN</sequence>
<keyword evidence="1" id="KW-0472">Membrane</keyword>
<keyword evidence="1" id="KW-1133">Transmembrane helix</keyword>
<reference evidence="3" key="1">
    <citation type="submission" date="2021-05" db="EMBL/GenBank/DDBJ databases">
        <authorList>
            <person name="Kaiqin L."/>
            <person name="Jian G."/>
        </authorList>
    </citation>
    <scope>NUCLEOTIDE SEQUENCE</scope>
    <source>
        <strain evidence="3">HDS5</strain>
    </source>
</reference>
<dbReference type="AlphaFoldDB" id="A0A975LAD6"/>
<evidence type="ECO:0000313" key="4">
    <source>
        <dbReference type="Proteomes" id="UP000682416"/>
    </source>
</evidence>
<evidence type="ECO:0000256" key="2">
    <source>
        <dbReference type="SAM" id="SignalP"/>
    </source>
</evidence>
<dbReference type="EMBL" id="CP074402">
    <property type="protein sequence ID" value="QVJ01853.1"/>
    <property type="molecule type" value="Genomic_DNA"/>
</dbReference>
<organism evidence="3 4">
    <name type="scientific">Nocardiopsis eucommiae</name>
    <dbReference type="NCBI Taxonomy" id="2831970"/>
    <lineage>
        <taxon>Bacteria</taxon>
        <taxon>Bacillati</taxon>
        <taxon>Actinomycetota</taxon>
        <taxon>Actinomycetes</taxon>
        <taxon>Streptosporangiales</taxon>
        <taxon>Nocardiopsidaceae</taxon>
        <taxon>Nocardiopsis</taxon>
    </lineage>
</organism>
<feature type="chain" id="PRO_5037448138" evidence="2">
    <location>
        <begin position="32"/>
        <end position="70"/>
    </location>
</feature>
<proteinExistence type="predicted"/>
<dbReference type="Proteomes" id="UP000682416">
    <property type="component" value="Chromosome"/>
</dbReference>
<protein>
    <submittedName>
        <fullName evidence="3">Uncharacterized protein</fullName>
    </submittedName>
</protein>
<dbReference type="KEGG" id="nec:KGD82_02300"/>
<gene>
    <name evidence="3" type="ORF">KGD82_02300</name>
</gene>
<evidence type="ECO:0000313" key="3">
    <source>
        <dbReference type="EMBL" id="QVJ01853.1"/>
    </source>
</evidence>